<dbReference type="InterPro" id="IPR026881">
    <property type="entry name" value="WYL_dom"/>
</dbReference>
<feature type="region of interest" description="Disordered" evidence="1">
    <location>
        <begin position="334"/>
        <end position="368"/>
    </location>
</feature>
<evidence type="ECO:0000256" key="1">
    <source>
        <dbReference type="SAM" id="MobiDB-lite"/>
    </source>
</evidence>
<keyword evidence="5" id="KW-1185">Reference proteome</keyword>
<evidence type="ECO:0000313" key="4">
    <source>
        <dbReference type="EMBL" id="THG33402.1"/>
    </source>
</evidence>
<dbReference type="PANTHER" id="PTHR34580">
    <property type="match status" value="1"/>
</dbReference>
<dbReference type="Pfam" id="PF25583">
    <property type="entry name" value="WCX"/>
    <property type="match status" value="1"/>
</dbReference>
<comment type="caution">
    <text evidence="4">The sequence shown here is derived from an EMBL/GenBank/DDBJ whole genome shotgun (WGS) entry which is preliminary data.</text>
</comment>
<protein>
    <submittedName>
        <fullName evidence="4">WYL domain-containing protein</fullName>
    </submittedName>
</protein>
<feature type="domain" description="WCX" evidence="3">
    <location>
        <begin position="278"/>
        <end position="328"/>
    </location>
</feature>
<feature type="domain" description="WYL" evidence="2">
    <location>
        <begin position="156"/>
        <end position="220"/>
    </location>
</feature>
<proteinExistence type="predicted"/>
<reference evidence="4 5" key="1">
    <citation type="submission" date="2019-04" db="EMBL/GenBank/DDBJ databases">
        <authorList>
            <person name="Jiang L."/>
        </authorList>
    </citation>
    <scope>NUCLEOTIDE SEQUENCE [LARGE SCALE GENOMIC DNA]</scope>
    <source>
        <strain evidence="4 5">YIM 131853</strain>
    </source>
</reference>
<dbReference type="OrthoDB" id="3268930at2"/>
<evidence type="ECO:0000259" key="2">
    <source>
        <dbReference type="Pfam" id="PF13280"/>
    </source>
</evidence>
<accession>A0A4S4FTT8</accession>
<dbReference type="AlphaFoldDB" id="A0A4S4FTT8"/>
<sequence>MAADAISVEERLFSLVLALVATEHGLTKAEILSNVQGYRQRYEVRGDNASLERQFERDKDDIRELGVPLETIESPQDAGNNQNLRYRIPKGAYDLPSEVSFTPEEVTLLNLAGEVWREGSLSSESHRALLKLASLGIAVDDPTIGYAPRVRVREPAFGPLTSAIERQLVVKFPYFKPGERTALLRTVAPLALVQHQGRWHLSSIDRDRDEPRTFLLSRIVGPVTTTRTVFERPAGVDSAAAALAELDRVLQLNTVVIAVEPGSDAESRFVPRAIASTAAADGELPTHTLNYSDQVLMADELASYGPEVRVIRPVAMRDQVIARLRAVAEAHSAARDEAAGAPGASPLTPAAPTSARASRRQAAARTTR</sequence>
<evidence type="ECO:0000313" key="5">
    <source>
        <dbReference type="Proteomes" id="UP000309133"/>
    </source>
</evidence>
<name>A0A4S4FTT8_9MICO</name>
<dbReference type="EMBL" id="SSSM01000001">
    <property type="protein sequence ID" value="THG33402.1"/>
    <property type="molecule type" value="Genomic_DNA"/>
</dbReference>
<feature type="compositionally biased region" description="Low complexity" evidence="1">
    <location>
        <begin position="339"/>
        <end position="368"/>
    </location>
</feature>
<gene>
    <name evidence="4" type="ORF">E6C64_03375</name>
</gene>
<evidence type="ECO:0000259" key="3">
    <source>
        <dbReference type="Pfam" id="PF25583"/>
    </source>
</evidence>
<dbReference type="InterPro" id="IPR051534">
    <property type="entry name" value="CBASS_pafABC_assoc_protein"/>
</dbReference>
<dbReference type="PROSITE" id="PS52050">
    <property type="entry name" value="WYL"/>
    <property type="match status" value="1"/>
</dbReference>
<dbReference type="Proteomes" id="UP000309133">
    <property type="component" value="Unassembled WGS sequence"/>
</dbReference>
<dbReference type="PANTHER" id="PTHR34580:SF3">
    <property type="entry name" value="PROTEIN PAFB"/>
    <property type="match status" value="1"/>
</dbReference>
<dbReference type="Pfam" id="PF13280">
    <property type="entry name" value="WYL"/>
    <property type="match status" value="1"/>
</dbReference>
<dbReference type="InterPro" id="IPR057727">
    <property type="entry name" value="WCX_dom"/>
</dbReference>
<dbReference type="RefSeq" id="WP_136426184.1">
    <property type="nucleotide sequence ID" value="NZ_SSSM01000001.1"/>
</dbReference>
<organism evidence="4 5">
    <name type="scientific">Naasia lichenicola</name>
    <dbReference type="NCBI Taxonomy" id="2565933"/>
    <lineage>
        <taxon>Bacteria</taxon>
        <taxon>Bacillati</taxon>
        <taxon>Actinomycetota</taxon>
        <taxon>Actinomycetes</taxon>
        <taxon>Micrococcales</taxon>
        <taxon>Microbacteriaceae</taxon>
        <taxon>Naasia</taxon>
    </lineage>
</organism>